<dbReference type="GO" id="GO:0017000">
    <property type="term" value="P:antibiotic biosynthetic process"/>
    <property type="evidence" value="ECO:0007669"/>
    <property type="project" value="UniProtKB-ARBA"/>
</dbReference>
<keyword evidence="2" id="KW-0058">Aromatic hydrocarbons catabolism</keyword>
<dbReference type="OrthoDB" id="7130006at2759"/>
<dbReference type="PANTHER" id="PTHR21661:SF35">
    <property type="entry name" value="EPOXIDE HYDROLASE"/>
    <property type="match status" value="1"/>
</dbReference>
<dbReference type="Pfam" id="PF06441">
    <property type="entry name" value="EHN"/>
    <property type="match status" value="1"/>
</dbReference>
<keyword evidence="3 6" id="KW-0378">Hydrolase</keyword>
<dbReference type="InterPro" id="IPR016292">
    <property type="entry name" value="Epoxide_hydrolase"/>
</dbReference>
<evidence type="ECO:0000256" key="3">
    <source>
        <dbReference type="ARBA" id="ARBA00022801"/>
    </source>
</evidence>
<feature type="active site" description="Nucleophile" evidence="4">
    <location>
        <position position="179"/>
    </location>
</feature>
<evidence type="ECO:0000256" key="4">
    <source>
        <dbReference type="PIRSR" id="PIRSR001112-1"/>
    </source>
</evidence>
<gene>
    <name evidence="6" type="ORF">N7492_005057</name>
</gene>
<dbReference type="PANTHER" id="PTHR21661">
    <property type="entry name" value="EPOXIDE HYDROLASE 1-RELATED"/>
    <property type="match status" value="1"/>
</dbReference>
<dbReference type="SUPFAM" id="SSF53474">
    <property type="entry name" value="alpha/beta-Hydrolases"/>
    <property type="match status" value="1"/>
</dbReference>
<organism evidence="6 7">
    <name type="scientific">Penicillium capsulatum</name>
    <dbReference type="NCBI Taxonomy" id="69766"/>
    <lineage>
        <taxon>Eukaryota</taxon>
        <taxon>Fungi</taxon>
        <taxon>Dikarya</taxon>
        <taxon>Ascomycota</taxon>
        <taxon>Pezizomycotina</taxon>
        <taxon>Eurotiomycetes</taxon>
        <taxon>Eurotiomycetidae</taxon>
        <taxon>Eurotiales</taxon>
        <taxon>Aspergillaceae</taxon>
        <taxon>Penicillium</taxon>
    </lineage>
</organism>
<dbReference type="Gene3D" id="3.40.50.1820">
    <property type="entry name" value="alpha/beta hydrolase"/>
    <property type="match status" value="1"/>
</dbReference>
<comment type="similarity">
    <text evidence="1">Belongs to the peptidase S33 family.</text>
</comment>
<accession>A0A9W9LQL9</accession>
<evidence type="ECO:0000313" key="7">
    <source>
        <dbReference type="Proteomes" id="UP001146351"/>
    </source>
</evidence>
<dbReference type="GO" id="GO:0097176">
    <property type="term" value="P:epoxide metabolic process"/>
    <property type="evidence" value="ECO:0007669"/>
    <property type="project" value="TreeGrafter"/>
</dbReference>
<dbReference type="AlphaFoldDB" id="A0A9W9LQL9"/>
<dbReference type="EMBL" id="JAPQKO010000003">
    <property type="protein sequence ID" value="KAJ5172464.1"/>
    <property type="molecule type" value="Genomic_DNA"/>
</dbReference>
<dbReference type="InterPro" id="IPR010497">
    <property type="entry name" value="Epoxide_hydro_N"/>
</dbReference>
<name>A0A9W9LQL9_9EURO</name>
<evidence type="ECO:0000313" key="6">
    <source>
        <dbReference type="EMBL" id="KAJ5172464.1"/>
    </source>
</evidence>
<keyword evidence="7" id="KW-1185">Reference proteome</keyword>
<proteinExistence type="inferred from homology"/>
<sequence>MSPITPFNIAVPDAQLKQLRQKLEQTTLPDELNDAGWGMGVPLADVKRLITTWRDNFDWRAQEKKLNEQLCQFIVPVTVDGVGNMDIHVVHHRSRNPQAIPLLFIHGWPGSFLEATKLIPLLTKDDDGPSFDVVVPSLPNFGFSQGAHQKGFGLAQYAETLHKVMLALDYNEYVIQGGDWGSMIARTMSQYYAAHTRAIHLNFIPVIPPYPWRSPFRFVQSLGSVPFSARDRAKVARTIGYVTTGNAYMKIMETKPQTIGYGLHDSPVALLAWIYEKLHDWSDDYAWTDEEVLTWVSIYYFSRAGPAASGRIYYEASASKPERDTAADGEGSEGTIKNWMTLTQVLGVSAPNHVRFAVAEFKEEIIMWPMAWYRAIGNVVKEKEFDRGGHFAAWEVPELLVGDLKEFLGKEGPAYGAVTRRSGY</sequence>
<dbReference type="InterPro" id="IPR029058">
    <property type="entry name" value="AB_hydrolase_fold"/>
</dbReference>
<dbReference type="PRINTS" id="PR00412">
    <property type="entry name" value="EPOXHYDRLASE"/>
</dbReference>
<dbReference type="PIRSF" id="PIRSF001112">
    <property type="entry name" value="Epoxide_hydrolase"/>
    <property type="match status" value="1"/>
</dbReference>
<feature type="domain" description="Epoxide hydrolase N-terminal" evidence="5">
    <location>
        <begin position="4"/>
        <end position="114"/>
    </location>
</feature>
<feature type="active site" description="Proton acceptor" evidence="4">
    <location>
        <position position="390"/>
    </location>
</feature>
<protein>
    <submittedName>
        <fullName evidence="6">Alpha/beta hydrolase fold-1</fullName>
    </submittedName>
</protein>
<reference evidence="6" key="1">
    <citation type="submission" date="2022-11" db="EMBL/GenBank/DDBJ databases">
        <authorList>
            <person name="Petersen C."/>
        </authorList>
    </citation>
    <scope>NUCLEOTIDE SEQUENCE</scope>
    <source>
        <strain evidence="6">IBT 21917</strain>
    </source>
</reference>
<dbReference type="InterPro" id="IPR000639">
    <property type="entry name" value="Epox_hydrolase-like"/>
</dbReference>
<feature type="active site" description="Proton donor" evidence="4">
    <location>
        <position position="313"/>
    </location>
</feature>
<comment type="caution">
    <text evidence="6">The sequence shown here is derived from an EMBL/GenBank/DDBJ whole genome shotgun (WGS) entry which is preliminary data.</text>
</comment>
<dbReference type="GO" id="GO:0004301">
    <property type="term" value="F:epoxide hydrolase activity"/>
    <property type="evidence" value="ECO:0007669"/>
    <property type="project" value="TreeGrafter"/>
</dbReference>
<dbReference type="GO" id="GO:0072330">
    <property type="term" value="P:monocarboxylic acid biosynthetic process"/>
    <property type="evidence" value="ECO:0007669"/>
    <property type="project" value="UniProtKB-ARBA"/>
</dbReference>
<dbReference type="Proteomes" id="UP001146351">
    <property type="component" value="Unassembled WGS sequence"/>
</dbReference>
<evidence type="ECO:0000256" key="1">
    <source>
        <dbReference type="ARBA" id="ARBA00010088"/>
    </source>
</evidence>
<evidence type="ECO:0000259" key="5">
    <source>
        <dbReference type="Pfam" id="PF06441"/>
    </source>
</evidence>
<reference evidence="6" key="2">
    <citation type="journal article" date="2023" name="IMA Fungus">
        <title>Comparative genomic study of the Penicillium genus elucidates a diverse pangenome and 15 lateral gene transfer events.</title>
        <authorList>
            <person name="Petersen C."/>
            <person name="Sorensen T."/>
            <person name="Nielsen M.R."/>
            <person name="Sondergaard T.E."/>
            <person name="Sorensen J.L."/>
            <person name="Fitzpatrick D.A."/>
            <person name="Frisvad J.C."/>
            <person name="Nielsen K.L."/>
        </authorList>
    </citation>
    <scope>NUCLEOTIDE SEQUENCE</scope>
    <source>
        <strain evidence="6">IBT 21917</strain>
    </source>
</reference>
<evidence type="ECO:0000256" key="2">
    <source>
        <dbReference type="ARBA" id="ARBA00022797"/>
    </source>
</evidence>